<proteinExistence type="predicted"/>
<protein>
    <submittedName>
        <fullName evidence="1">Uncharacterized protein</fullName>
    </submittedName>
</protein>
<reference evidence="1" key="1">
    <citation type="submission" date="2019-11" db="EMBL/GenBank/DDBJ databases">
        <title>Strain of Lymantria dispar multiple nucleopolyhedrovirus, used for insecticide preparation.</title>
        <authorList>
            <person name="Kolosov A.V."/>
            <person name="Moiseeva A.A."/>
            <person name="Okhlopkova O.V."/>
            <person name="Safatov A.S."/>
        </authorList>
    </citation>
    <scope>NUCLEOTIDE SEQUENCE</scope>
    <source>
        <strain evidence="1">NSh-07</strain>
    </source>
</reference>
<sequence>MDRDRCSRGNSDPYRTYGSFSGRASFSSRRQASTQSSRTSMYCTTITFPGKLGTTLNRFRKFLVPYSLSCTHMYWYLHSTYPLGTLVFESDTLLNLTYCPYTSLKFLSLNMNRHGFTVLVTEKRPSKRVSSTTWAT</sequence>
<organismHost>
    <name type="scientific">Lepidoptera</name>
    <name type="common">moths &amp; butterflies</name>
    <dbReference type="NCBI Taxonomy" id="7088"/>
</organismHost>
<dbReference type="EMBL" id="MN661137">
    <property type="protein sequence ID" value="QIT08051.1"/>
    <property type="molecule type" value="Genomic_DNA"/>
</dbReference>
<organism evidence="1">
    <name type="scientific">Lymantria dispar multicapsid nuclear polyhedrosis virus</name>
    <name type="common">LdMNPV</name>
    <dbReference type="NCBI Taxonomy" id="10449"/>
    <lineage>
        <taxon>Viruses</taxon>
        <taxon>Viruses incertae sedis</taxon>
        <taxon>Naldaviricetes</taxon>
        <taxon>Lefavirales</taxon>
        <taxon>Baculoviridae</taxon>
        <taxon>Alphabaculovirus</taxon>
        <taxon>Alphabaculovirus lydisparis</taxon>
    </lineage>
</organism>
<evidence type="ECO:0000313" key="1">
    <source>
        <dbReference type="EMBL" id="QIT08051.1"/>
    </source>
</evidence>
<name>A0A6H0F1K6_NPVLD</name>
<accession>A0A6H0F1K6</accession>